<evidence type="ECO:0000313" key="17">
    <source>
        <dbReference type="Proteomes" id="UP000315215"/>
    </source>
</evidence>
<comment type="subcellular location">
    <subcellularLocation>
        <location evidence="2">Cell membrane</location>
        <topology evidence="2">Multi-pass membrane protein</topology>
    </subcellularLocation>
</comment>
<dbReference type="SMART" id="SM00387">
    <property type="entry name" value="HATPase_c"/>
    <property type="match status" value="1"/>
</dbReference>
<dbReference type="PRINTS" id="PR00344">
    <property type="entry name" value="BCTRLSENSOR"/>
</dbReference>
<evidence type="ECO:0000256" key="13">
    <source>
        <dbReference type="SAM" id="Coils"/>
    </source>
</evidence>
<evidence type="ECO:0000256" key="12">
    <source>
        <dbReference type="ARBA" id="ARBA00023136"/>
    </source>
</evidence>
<feature type="transmembrane region" description="Helical" evidence="14">
    <location>
        <begin position="12"/>
        <end position="30"/>
    </location>
</feature>
<keyword evidence="5" id="KW-0808">Transferase</keyword>
<dbReference type="EC" id="2.7.13.3" evidence="3"/>
<keyword evidence="17" id="KW-1185">Reference proteome</keyword>
<dbReference type="SUPFAM" id="SSF55874">
    <property type="entry name" value="ATPase domain of HSP90 chaperone/DNA topoisomerase II/histidine kinase"/>
    <property type="match status" value="1"/>
</dbReference>
<evidence type="ECO:0000256" key="7">
    <source>
        <dbReference type="ARBA" id="ARBA00022741"/>
    </source>
</evidence>
<evidence type="ECO:0000256" key="2">
    <source>
        <dbReference type="ARBA" id="ARBA00004651"/>
    </source>
</evidence>
<evidence type="ECO:0000256" key="8">
    <source>
        <dbReference type="ARBA" id="ARBA00022777"/>
    </source>
</evidence>
<dbReference type="Proteomes" id="UP000315215">
    <property type="component" value="Chromosome"/>
</dbReference>
<keyword evidence="4" id="KW-1003">Cell membrane</keyword>
<evidence type="ECO:0000256" key="5">
    <source>
        <dbReference type="ARBA" id="ARBA00022679"/>
    </source>
</evidence>
<dbReference type="PANTHER" id="PTHR45453:SF2">
    <property type="entry name" value="HISTIDINE KINASE"/>
    <property type="match status" value="1"/>
</dbReference>
<keyword evidence="6 14" id="KW-0812">Transmembrane</keyword>
<dbReference type="GO" id="GO:0000155">
    <property type="term" value="F:phosphorelay sensor kinase activity"/>
    <property type="evidence" value="ECO:0007669"/>
    <property type="project" value="TreeGrafter"/>
</dbReference>
<protein>
    <recommendedName>
        <fullName evidence="3">histidine kinase</fullName>
        <ecNumber evidence="3">2.7.13.3</ecNumber>
    </recommendedName>
</protein>
<accession>A0A516KDD5</accession>
<evidence type="ECO:0000313" key="16">
    <source>
        <dbReference type="EMBL" id="QDP39421.1"/>
    </source>
</evidence>
<dbReference type="EMBL" id="CP041666">
    <property type="protein sequence ID" value="QDP39421.1"/>
    <property type="molecule type" value="Genomic_DNA"/>
</dbReference>
<dbReference type="OrthoDB" id="9780487at2"/>
<dbReference type="PROSITE" id="PS50109">
    <property type="entry name" value="HIS_KIN"/>
    <property type="match status" value="1"/>
</dbReference>
<dbReference type="Gene3D" id="3.30.565.10">
    <property type="entry name" value="Histidine kinase-like ATPase, C-terminal domain"/>
    <property type="match status" value="1"/>
</dbReference>
<dbReference type="RefSeq" id="WP_143892171.1">
    <property type="nucleotide sequence ID" value="NZ_CP041666.1"/>
</dbReference>
<keyword evidence="12 14" id="KW-0472">Membrane</keyword>
<keyword evidence="11" id="KW-0902">Two-component regulatory system</keyword>
<keyword evidence="7" id="KW-0547">Nucleotide-binding</keyword>
<sequence length="336" mass="39645">MKGYLKDQLSFILFYYSQVLLIILVAQLYAMNVNQPMNGGTLLYLLILPSCFLIVYLLIRYRTFRTYYTEDIERNKEHAWLPEPPNELLRRLKNHYEKQYESYQTELEQHDVRKNRELTFIQQWVHQMKTPISVMNLTLQKDRASLPNATLESMSEELDKLERGLELVLYQSRLQQFDRDFHVEKYVLRDLVTEHIQEFKSSFIRNHTYPDVHIPEHLVVYTDQKWISFVLNQITANAIKYASHSNTKIRYEAQQDGSELYLSIIDEGVGIPKQDLPRIFDPFFTGQNGRTFRESTGMGLFLAKEVCDALGHLIQVTSEVEKGTRVMLTFRNLTTL</sequence>
<keyword evidence="10 14" id="KW-1133">Transmembrane helix</keyword>
<dbReference type="GO" id="GO:0016036">
    <property type="term" value="P:cellular response to phosphate starvation"/>
    <property type="evidence" value="ECO:0007669"/>
    <property type="project" value="TreeGrafter"/>
</dbReference>
<dbReference type="KEGG" id="aqt:FN924_03975"/>
<dbReference type="InterPro" id="IPR050351">
    <property type="entry name" value="BphY/WalK/GraS-like"/>
</dbReference>
<evidence type="ECO:0000256" key="11">
    <source>
        <dbReference type="ARBA" id="ARBA00023012"/>
    </source>
</evidence>
<feature type="transmembrane region" description="Helical" evidence="14">
    <location>
        <begin position="42"/>
        <end position="59"/>
    </location>
</feature>
<dbReference type="Pfam" id="PF02518">
    <property type="entry name" value="HATPase_c"/>
    <property type="match status" value="1"/>
</dbReference>
<evidence type="ECO:0000256" key="4">
    <source>
        <dbReference type="ARBA" id="ARBA00022475"/>
    </source>
</evidence>
<evidence type="ECO:0000256" key="9">
    <source>
        <dbReference type="ARBA" id="ARBA00022840"/>
    </source>
</evidence>
<evidence type="ECO:0000256" key="1">
    <source>
        <dbReference type="ARBA" id="ARBA00000085"/>
    </source>
</evidence>
<dbReference type="GO" id="GO:0004721">
    <property type="term" value="F:phosphoprotein phosphatase activity"/>
    <property type="evidence" value="ECO:0007669"/>
    <property type="project" value="TreeGrafter"/>
</dbReference>
<dbReference type="PANTHER" id="PTHR45453">
    <property type="entry name" value="PHOSPHATE REGULON SENSOR PROTEIN PHOR"/>
    <property type="match status" value="1"/>
</dbReference>
<keyword evidence="13" id="KW-0175">Coiled coil</keyword>
<dbReference type="InterPro" id="IPR003594">
    <property type="entry name" value="HATPase_dom"/>
</dbReference>
<proteinExistence type="predicted"/>
<evidence type="ECO:0000256" key="14">
    <source>
        <dbReference type="SAM" id="Phobius"/>
    </source>
</evidence>
<feature type="domain" description="Histidine kinase" evidence="15">
    <location>
        <begin position="123"/>
        <end position="334"/>
    </location>
</feature>
<gene>
    <name evidence="16" type="ORF">FN924_03975</name>
</gene>
<dbReference type="InterPro" id="IPR036890">
    <property type="entry name" value="HATPase_C_sf"/>
</dbReference>
<dbReference type="GO" id="GO:0005886">
    <property type="term" value="C:plasma membrane"/>
    <property type="evidence" value="ECO:0007669"/>
    <property type="project" value="UniProtKB-SubCell"/>
</dbReference>
<feature type="coiled-coil region" evidence="13">
    <location>
        <begin position="86"/>
        <end position="113"/>
    </location>
</feature>
<organism evidence="16 17">
    <name type="scientific">Radiobacillus deserti</name>
    <dbReference type="NCBI Taxonomy" id="2594883"/>
    <lineage>
        <taxon>Bacteria</taxon>
        <taxon>Bacillati</taxon>
        <taxon>Bacillota</taxon>
        <taxon>Bacilli</taxon>
        <taxon>Bacillales</taxon>
        <taxon>Bacillaceae</taxon>
        <taxon>Radiobacillus</taxon>
    </lineage>
</organism>
<comment type="catalytic activity">
    <reaction evidence="1">
        <text>ATP + protein L-histidine = ADP + protein N-phospho-L-histidine.</text>
        <dbReference type="EC" id="2.7.13.3"/>
    </reaction>
</comment>
<keyword evidence="8 16" id="KW-0418">Kinase</keyword>
<dbReference type="InterPro" id="IPR005467">
    <property type="entry name" value="His_kinase_dom"/>
</dbReference>
<evidence type="ECO:0000256" key="10">
    <source>
        <dbReference type="ARBA" id="ARBA00022989"/>
    </source>
</evidence>
<evidence type="ECO:0000259" key="15">
    <source>
        <dbReference type="PROSITE" id="PS50109"/>
    </source>
</evidence>
<dbReference type="AlphaFoldDB" id="A0A516KDD5"/>
<keyword evidence="9" id="KW-0067">ATP-binding</keyword>
<reference evidence="16 17" key="1">
    <citation type="submission" date="2019-07" db="EMBL/GenBank/DDBJ databases">
        <authorList>
            <person name="Li J."/>
        </authorList>
    </citation>
    <scope>NUCLEOTIDE SEQUENCE [LARGE SCALE GENOMIC DNA]</scope>
    <source>
        <strain evidence="16 17">TKL69</strain>
    </source>
</reference>
<name>A0A516KDD5_9BACI</name>
<evidence type="ECO:0000256" key="6">
    <source>
        <dbReference type="ARBA" id="ARBA00022692"/>
    </source>
</evidence>
<evidence type="ECO:0000256" key="3">
    <source>
        <dbReference type="ARBA" id="ARBA00012438"/>
    </source>
</evidence>
<dbReference type="GO" id="GO:0005524">
    <property type="term" value="F:ATP binding"/>
    <property type="evidence" value="ECO:0007669"/>
    <property type="project" value="UniProtKB-KW"/>
</dbReference>
<dbReference type="InterPro" id="IPR004358">
    <property type="entry name" value="Sig_transdc_His_kin-like_C"/>
</dbReference>